<dbReference type="Proteomes" id="UP000053593">
    <property type="component" value="Unassembled WGS sequence"/>
</dbReference>
<dbReference type="EMBL" id="KN834793">
    <property type="protein sequence ID" value="KIK57115.1"/>
    <property type="molecule type" value="Genomic_DNA"/>
</dbReference>
<name>A0A0D0B1T7_9AGAR</name>
<reference evidence="1 2" key="1">
    <citation type="submission" date="2014-04" db="EMBL/GenBank/DDBJ databases">
        <title>Evolutionary Origins and Diversification of the Mycorrhizal Mutualists.</title>
        <authorList>
            <consortium name="DOE Joint Genome Institute"/>
            <consortium name="Mycorrhizal Genomics Consortium"/>
            <person name="Kohler A."/>
            <person name="Kuo A."/>
            <person name="Nagy L.G."/>
            <person name="Floudas D."/>
            <person name="Copeland A."/>
            <person name="Barry K.W."/>
            <person name="Cichocki N."/>
            <person name="Veneault-Fourrey C."/>
            <person name="LaButti K."/>
            <person name="Lindquist E.A."/>
            <person name="Lipzen A."/>
            <person name="Lundell T."/>
            <person name="Morin E."/>
            <person name="Murat C."/>
            <person name="Riley R."/>
            <person name="Ohm R."/>
            <person name="Sun H."/>
            <person name="Tunlid A."/>
            <person name="Henrissat B."/>
            <person name="Grigoriev I.V."/>
            <person name="Hibbett D.S."/>
            <person name="Martin F."/>
        </authorList>
    </citation>
    <scope>NUCLEOTIDE SEQUENCE [LARGE SCALE GENOMIC DNA]</scope>
    <source>
        <strain evidence="1 2">FD-317 M1</strain>
    </source>
</reference>
<proteinExistence type="predicted"/>
<gene>
    <name evidence="1" type="ORF">GYMLUDRAFT_263448</name>
</gene>
<dbReference type="HOGENOM" id="CLU_1660966_0_0_1"/>
<dbReference type="AlphaFoldDB" id="A0A0D0B1T7"/>
<evidence type="ECO:0000313" key="2">
    <source>
        <dbReference type="Proteomes" id="UP000053593"/>
    </source>
</evidence>
<dbReference type="OrthoDB" id="20507at2759"/>
<keyword evidence="2" id="KW-1185">Reference proteome</keyword>
<sequence>MSLQQIPQAVAFLMHVTQAVYLLKNIAKNLRSGLKPGELSSTANETPTSIPTPRIPVLNLTLPEPRSVAFSLSLPIPQTSPAPPAPAHSGIQLVDGGVRAECEPMSGAMVGRFTRSAVIEQGPDVVEGLHTPSLSSDKERVKEHLPLRRLAVSLLWTET</sequence>
<organism evidence="1 2">
    <name type="scientific">Collybiopsis luxurians FD-317 M1</name>
    <dbReference type="NCBI Taxonomy" id="944289"/>
    <lineage>
        <taxon>Eukaryota</taxon>
        <taxon>Fungi</taxon>
        <taxon>Dikarya</taxon>
        <taxon>Basidiomycota</taxon>
        <taxon>Agaricomycotina</taxon>
        <taxon>Agaricomycetes</taxon>
        <taxon>Agaricomycetidae</taxon>
        <taxon>Agaricales</taxon>
        <taxon>Marasmiineae</taxon>
        <taxon>Omphalotaceae</taxon>
        <taxon>Collybiopsis</taxon>
        <taxon>Collybiopsis luxurians</taxon>
    </lineage>
</organism>
<evidence type="ECO:0000313" key="1">
    <source>
        <dbReference type="EMBL" id="KIK57115.1"/>
    </source>
</evidence>
<accession>A0A0D0B1T7</accession>
<protein>
    <submittedName>
        <fullName evidence="1">Uncharacterized protein</fullName>
    </submittedName>
</protein>